<feature type="domain" description="PARG helical" evidence="7">
    <location>
        <begin position="66"/>
        <end position="133"/>
    </location>
</feature>
<reference evidence="8" key="1">
    <citation type="submission" date="2021-01" db="EMBL/GenBank/DDBJ databases">
        <authorList>
            <consortium name="Genoscope - CEA"/>
            <person name="William W."/>
        </authorList>
    </citation>
    <scope>NUCLEOTIDE SEQUENCE</scope>
</reference>
<dbReference type="Pfam" id="PF05028">
    <property type="entry name" value="PARG_cat_C"/>
    <property type="match status" value="1"/>
</dbReference>
<protein>
    <recommendedName>
        <fullName evidence="2">poly(ADP-ribose) glycohydrolase</fullName>
        <ecNumber evidence="2">3.2.1.143</ecNumber>
    </recommendedName>
</protein>
<keyword evidence="3" id="KW-0378">Hydrolase</keyword>
<dbReference type="GO" id="GO:0004649">
    <property type="term" value="F:poly(ADP-ribose) glycohydrolase activity"/>
    <property type="evidence" value="ECO:0007669"/>
    <property type="project" value="UniProtKB-EC"/>
</dbReference>
<evidence type="ECO:0000256" key="3">
    <source>
        <dbReference type="ARBA" id="ARBA00022801"/>
    </source>
</evidence>
<evidence type="ECO:0000313" key="9">
    <source>
        <dbReference type="Proteomes" id="UP000692954"/>
    </source>
</evidence>
<dbReference type="InterPro" id="IPR046372">
    <property type="entry name" value="PARG_cat_C"/>
</dbReference>
<dbReference type="EMBL" id="CAJJDN010000180">
    <property type="protein sequence ID" value="CAD8127850.1"/>
    <property type="molecule type" value="Genomic_DNA"/>
</dbReference>
<feature type="coiled-coil region" evidence="4">
    <location>
        <begin position="142"/>
        <end position="186"/>
    </location>
</feature>
<dbReference type="PANTHER" id="PTHR12837:SF0">
    <property type="entry name" value="POLY(ADP-RIBOSE) GLYCOHYDROLASE"/>
    <property type="match status" value="1"/>
</dbReference>
<dbReference type="InterPro" id="IPR007724">
    <property type="entry name" value="Poly_GlycHdrlase"/>
</dbReference>
<evidence type="ECO:0000256" key="5">
    <source>
        <dbReference type="SAM" id="MobiDB-lite"/>
    </source>
</evidence>
<dbReference type="InterPro" id="IPR048362">
    <property type="entry name" value="PARG_helical"/>
</dbReference>
<feature type="region of interest" description="Disordered" evidence="5">
    <location>
        <begin position="430"/>
        <end position="452"/>
    </location>
</feature>
<dbReference type="Proteomes" id="UP000692954">
    <property type="component" value="Unassembled WGS sequence"/>
</dbReference>
<organism evidence="8 9">
    <name type="scientific">Paramecium sonneborni</name>
    <dbReference type="NCBI Taxonomy" id="65129"/>
    <lineage>
        <taxon>Eukaryota</taxon>
        <taxon>Sar</taxon>
        <taxon>Alveolata</taxon>
        <taxon>Ciliophora</taxon>
        <taxon>Intramacronucleata</taxon>
        <taxon>Oligohymenophorea</taxon>
        <taxon>Peniculida</taxon>
        <taxon>Parameciidae</taxon>
        <taxon>Paramecium</taxon>
    </lineage>
</organism>
<dbReference type="GO" id="GO:0006282">
    <property type="term" value="P:regulation of DNA repair"/>
    <property type="evidence" value="ECO:0007669"/>
    <property type="project" value="InterPro"/>
</dbReference>
<comment type="similarity">
    <text evidence="1">Belongs to the poly(ADP-ribose) glycohydrolase family.</text>
</comment>
<accession>A0A8S1RL28</accession>
<keyword evidence="9" id="KW-1185">Reference proteome</keyword>
<feature type="compositionally biased region" description="Low complexity" evidence="5">
    <location>
        <begin position="442"/>
        <end position="452"/>
    </location>
</feature>
<feature type="domain" description="PARG catalytic Macro" evidence="6">
    <location>
        <begin position="213"/>
        <end position="387"/>
    </location>
</feature>
<keyword evidence="4" id="KW-0175">Coiled coil</keyword>
<dbReference type="Pfam" id="PF20811">
    <property type="entry name" value="PARG_cat_N"/>
    <property type="match status" value="1"/>
</dbReference>
<evidence type="ECO:0000259" key="7">
    <source>
        <dbReference type="Pfam" id="PF20811"/>
    </source>
</evidence>
<dbReference type="OrthoDB" id="1937899at2759"/>
<dbReference type="PANTHER" id="PTHR12837">
    <property type="entry name" value="POLY ADP-RIBOSE GLYCOHYDROLASE"/>
    <property type="match status" value="1"/>
</dbReference>
<comment type="caution">
    <text evidence="8">The sequence shown here is derived from an EMBL/GenBank/DDBJ whole genome shotgun (WGS) entry which is preliminary data.</text>
</comment>
<gene>
    <name evidence="8" type="ORF">PSON_ATCC_30995.1.T1800071</name>
</gene>
<dbReference type="GO" id="GO:0005737">
    <property type="term" value="C:cytoplasm"/>
    <property type="evidence" value="ECO:0007669"/>
    <property type="project" value="TreeGrafter"/>
</dbReference>
<dbReference type="GO" id="GO:1990966">
    <property type="term" value="P:ATP generation from poly-ADP-D-ribose"/>
    <property type="evidence" value="ECO:0007669"/>
    <property type="project" value="TreeGrafter"/>
</dbReference>
<dbReference type="AlphaFoldDB" id="A0A8S1RL28"/>
<evidence type="ECO:0000256" key="2">
    <source>
        <dbReference type="ARBA" id="ARBA00012255"/>
    </source>
</evidence>
<evidence type="ECO:0000256" key="4">
    <source>
        <dbReference type="SAM" id="Coils"/>
    </source>
</evidence>
<proteinExistence type="inferred from homology"/>
<dbReference type="GO" id="GO:0005975">
    <property type="term" value="P:carbohydrate metabolic process"/>
    <property type="evidence" value="ECO:0007669"/>
    <property type="project" value="InterPro"/>
</dbReference>
<dbReference type="GO" id="GO:0005634">
    <property type="term" value="C:nucleus"/>
    <property type="evidence" value="ECO:0007669"/>
    <property type="project" value="TreeGrafter"/>
</dbReference>
<evidence type="ECO:0000256" key="1">
    <source>
        <dbReference type="ARBA" id="ARBA00009545"/>
    </source>
</evidence>
<name>A0A8S1RL28_9CILI</name>
<dbReference type="GO" id="GO:0009225">
    <property type="term" value="P:nucleotide-sugar metabolic process"/>
    <property type="evidence" value="ECO:0007669"/>
    <property type="project" value="TreeGrafter"/>
</dbReference>
<evidence type="ECO:0000313" key="8">
    <source>
        <dbReference type="EMBL" id="CAD8127850.1"/>
    </source>
</evidence>
<evidence type="ECO:0000259" key="6">
    <source>
        <dbReference type="Pfam" id="PF05028"/>
    </source>
</evidence>
<sequence length="505" mass="60653">MSHQASLRQKEIIQYEFNRIFQEQNSEASLNFPQVAKLLIEKNNKKIFEKINKFISKQSYQKNEFEDLKIEFTRQEVFTVLLMMYLNAFEKQNNCDNRSGFNQINMERIKQSNTIQAQQKLKCIHQYFVNFYEQVLNDEIKLESIQTKIQQLEYEREELDKRIKQLKDCQNDIRNSMNQKKIKEDEIIEFIRRVDQREFDYKFTGDSCQMYLNQGKCEDFQNSILVNFADKNVGGLSLDDKNIAQEEILMLTHPEAIISMLFMKPMAKDEAVLIKNVIRFNDYIGYESTFRYKAEKYFDSQIIENNKEPIKNDILCMDALYYSDWISQFEDKFIKRELKKSYIAFSLAIDQSEKESISTGKWGCGIFNGDSELKFLIQWLTFSKALQKNLQKNKEIQDNFNNQQNLNQNTQEFLKGMQKQDYQQQSRIHQQYSENQNRRDQNTQNQLQLDQQQSDNQNNRFLYFSTFGDEGCERLIRRYLNKREQLENINQFIINLQKDCKNMKY</sequence>
<dbReference type="EC" id="3.2.1.143" evidence="2"/>